<feature type="transmembrane region" description="Helical" evidence="2">
    <location>
        <begin position="106"/>
        <end position="123"/>
    </location>
</feature>
<evidence type="ECO:0000256" key="2">
    <source>
        <dbReference type="SAM" id="Phobius"/>
    </source>
</evidence>
<keyword evidence="2" id="KW-0812">Transmembrane</keyword>
<keyword evidence="2" id="KW-0472">Membrane</keyword>
<dbReference type="EMBL" id="JBHPON010000002">
    <property type="protein sequence ID" value="MFC6035920.1"/>
    <property type="molecule type" value="Genomic_DNA"/>
</dbReference>
<dbReference type="InterPro" id="IPR022134">
    <property type="entry name" value="DUF3667"/>
</dbReference>
<comment type="caution">
    <text evidence="3">The sequence shown here is derived from an EMBL/GenBank/DDBJ whole genome shotgun (WGS) entry which is preliminary data.</text>
</comment>
<sequence>MNAKQQKPPKAKKPKKPKKLEDPIPPDGACKNCGTVLTGDYCSNCGQRADEPRRVVVGLVQDFLVDTLAIDGKLARSIGLLLWRPGRLARRYLDGKRVTYSPPFRLYLFGSVFFFLLAFSLVGTPKPVGDAIDVDKAGEIMLNEQVLAEVEAVDPEAAARLREANERLKEDAADTAQDGASDGEAEEEKNRVPYTERKWDSQNYTGPAWLEPHIKRMFEASQRAVGDPRLFFAQSKENLPRVLLLAPVFYALILVLLYIYRRKFFVYDHFVVSLYMHAALYAYLFLALVLSTIPGIGPLLAAIPLIWGWLQPFVVFRQAYGSNWISAFLKWVISVAVYFALLALIITLGFSVSLYQS</sequence>
<feature type="transmembrane region" description="Helical" evidence="2">
    <location>
        <begin position="242"/>
        <end position="260"/>
    </location>
</feature>
<gene>
    <name evidence="3" type="ORF">ACFMB1_10215</name>
</gene>
<keyword evidence="2" id="KW-1133">Transmembrane helix</keyword>
<evidence type="ECO:0000313" key="3">
    <source>
        <dbReference type="EMBL" id="MFC6035920.1"/>
    </source>
</evidence>
<feature type="transmembrane region" description="Helical" evidence="2">
    <location>
        <begin position="328"/>
        <end position="355"/>
    </location>
</feature>
<dbReference type="Proteomes" id="UP001596116">
    <property type="component" value="Unassembled WGS sequence"/>
</dbReference>
<feature type="region of interest" description="Disordered" evidence="1">
    <location>
        <begin position="1"/>
        <end position="24"/>
    </location>
</feature>
<organism evidence="3 4">
    <name type="scientific">Hyphococcus aureus</name>
    <dbReference type="NCBI Taxonomy" id="2666033"/>
    <lineage>
        <taxon>Bacteria</taxon>
        <taxon>Pseudomonadati</taxon>
        <taxon>Pseudomonadota</taxon>
        <taxon>Alphaproteobacteria</taxon>
        <taxon>Parvularculales</taxon>
        <taxon>Parvularculaceae</taxon>
        <taxon>Hyphococcus</taxon>
    </lineage>
</organism>
<reference evidence="3 4" key="1">
    <citation type="submission" date="2024-09" db="EMBL/GenBank/DDBJ databases">
        <authorList>
            <person name="Zhang Z.-H."/>
        </authorList>
    </citation>
    <scope>NUCLEOTIDE SEQUENCE [LARGE SCALE GENOMIC DNA]</scope>
    <source>
        <strain evidence="3 4">HHTR114</strain>
    </source>
</reference>
<keyword evidence="4" id="KW-1185">Reference proteome</keyword>
<evidence type="ECO:0000256" key="1">
    <source>
        <dbReference type="SAM" id="MobiDB-lite"/>
    </source>
</evidence>
<protein>
    <submittedName>
        <fullName evidence="3">DUF3667 domain-containing protein</fullName>
    </submittedName>
</protein>
<dbReference type="Pfam" id="PF12412">
    <property type="entry name" value="DUF3667"/>
    <property type="match status" value="1"/>
</dbReference>
<accession>A0ABW1KUX2</accession>
<dbReference type="RefSeq" id="WP_379882859.1">
    <property type="nucleotide sequence ID" value="NZ_JBHPON010000002.1"/>
</dbReference>
<feature type="region of interest" description="Disordered" evidence="1">
    <location>
        <begin position="169"/>
        <end position="194"/>
    </location>
</feature>
<proteinExistence type="predicted"/>
<feature type="compositionally biased region" description="Basic residues" evidence="1">
    <location>
        <begin position="7"/>
        <end position="18"/>
    </location>
</feature>
<name>A0ABW1KUX2_9PROT</name>
<evidence type="ECO:0000313" key="4">
    <source>
        <dbReference type="Proteomes" id="UP001596116"/>
    </source>
</evidence>